<keyword evidence="2" id="KW-1185">Reference proteome</keyword>
<name>A0A167R2C5_9VIRU</name>
<dbReference type="Proteomes" id="UP000241365">
    <property type="component" value="Segment"/>
</dbReference>
<evidence type="ECO:0000313" key="1">
    <source>
        <dbReference type="EMBL" id="ANB50230.1"/>
    </source>
</evidence>
<sequence length="416" mass="49927">MENMKQFMEKQSININIDEIMHNVLKFPKFQLLEDIPIYEESRFFCKTLPRNLESISYDTVIKNKFKFLETNIYIPITEYIKDRFRNVVNKCMTDILFYVVWFYKHKVFTNTKNSEYDPHEFFIHGEYIRNYFEKEYTPCKTFGVNIPPYNEEFMEIVKLFFDTICTYENIKSYRSEGQRFYEGIKIYTLCPQIENKTFMKFVLSRPYIKEILDLFDKSKWINLLETINDIKIELIISLNSYDIKVDFDVNCLRLNIPNSENDSENDPEKILNILTNQANILPIKLDLGYEIDDTYVCDDICIMSLYDIVDMMGNTHNDYQMIHKCFIDQILHNISNKKLIIFNKNGKIQISHSETSDNDCILFIIDRKDIFRDTWIKKSDYEPKIIMENLEYMVQNGWSCLNKKCNNKNCILHQI</sequence>
<reference evidence="1 2" key="1">
    <citation type="journal article" date="2016" name="Genome Announc.">
        <title>Complete Genome Sequence of a New Megavirus Family Member Isolated from an Inland Water Lake for the First Time in India.</title>
        <authorList>
            <person name="Chatterjee A."/>
            <person name="Ali F."/>
            <person name="Bange D."/>
            <person name="Kondabagil K."/>
        </authorList>
    </citation>
    <scope>NUCLEOTIDE SEQUENCE [LARGE SCALE GENOMIC DNA]</scope>
    <source>
        <strain evidence="1">1</strain>
    </source>
</reference>
<proteinExistence type="predicted"/>
<accession>A0A167R2C5</accession>
<organism evidence="1 2">
    <name type="scientific">Powai lake megavirus</name>
    <dbReference type="NCBI Taxonomy" id="1842663"/>
    <lineage>
        <taxon>Viruses</taxon>
        <taxon>Varidnaviria</taxon>
        <taxon>Bamfordvirae</taxon>
        <taxon>Nucleocytoviricota</taxon>
        <taxon>Megaviricetes</taxon>
        <taxon>Imitervirales</taxon>
        <taxon>Mimiviridae</taxon>
        <taxon>Megamimivirinae</taxon>
        <taxon>Megavirus</taxon>
        <taxon>Megavirus powaiense</taxon>
    </lineage>
</organism>
<dbReference type="EMBL" id="KU877344">
    <property type="protein sequence ID" value="ANB50230.1"/>
    <property type="molecule type" value="Genomic_DNA"/>
</dbReference>
<dbReference type="GeneID" id="80512592"/>
<dbReference type="Pfam" id="PF19073">
    <property type="entry name" value="DUF5769"/>
    <property type="match status" value="1"/>
</dbReference>
<dbReference type="KEGG" id="vg:80512592"/>
<dbReference type="InterPro" id="IPR043908">
    <property type="entry name" value="DUF5769"/>
</dbReference>
<evidence type="ECO:0000313" key="2">
    <source>
        <dbReference type="Proteomes" id="UP000241365"/>
    </source>
</evidence>
<dbReference type="RefSeq" id="YP_010775981.1">
    <property type="nucleotide sequence ID" value="NC_075034.1"/>
</dbReference>
<protein>
    <submittedName>
        <fullName evidence="1">Uncharacterized protein</fullName>
    </submittedName>
</protein>